<organism evidence="8 9">
    <name type="scientific">Molorchus minor</name>
    <dbReference type="NCBI Taxonomy" id="1323400"/>
    <lineage>
        <taxon>Eukaryota</taxon>
        <taxon>Metazoa</taxon>
        <taxon>Ecdysozoa</taxon>
        <taxon>Arthropoda</taxon>
        <taxon>Hexapoda</taxon>
        <taxon>Insecta</taxon>
        <taxon>Pterygota</taxon>
        <taxon>Neoptera</taxon>
        <taxon>Endopterygota</taxon>
        <taxon>Coleoptera</taxon>
        <taxon>Polyphaga</taxon>
        <taxon>Cucujiformia</taxon>
        <taxon>Chrysomeloidea</taxon>
        <taxon>Cerambycidae</taxon>
        <taxon>Lamiinae</taxon>
        <taxon>Monochamini</taxon>
        <taxon>Molorchus</taxon>
    </lineage>
</organism>
<dbReference type="InterPro" id="IPR050930">
    <property type="entry name" value="MFS_Vesicular_Transporter"/>
</dbReference>
<evidence type="ECO:0000259" key="7">
    <source>
        <dbReference type="Pfam" id="PF06813"/>
    </source>
</evidence>
<keyword evidence="4 6" id="KW-1133">Transmembrane helix</keyword>
<gene>
    <name evidence="8" type="ORF">NQ317_008884</name>
</gene>
<feature type="transmembrane region" description="Helical" evidence="6">
    <location>
        <begin position="263"/>
        <end position="281"/>
    </location>
</feature>
<dbReference type="InterPro" id="IPR010658">
    <property type="entry name" value="Nodulin-like"/>
</dbReference>
<keyword evidence="2" id="KW-0813">Transport</keyword>
<comment type="subcellular location">
    <subcellularLocation>
        <location evidence="1">Membrane</location>
        <topology evidence="1">Multi-pass membrane protein</topology>
    </subcellularLocation>
</comment>
<evidence type="ECO:0000256" key="2">
    <source>
        <dbReference type="ARBA" id="ARBA00022448"/>
    </source>
</evidence>
<accession>A0ABQ9JNT2</accession>
<feature type="domain" description="Nodulin-like" evidence="7">
    <location>
        <begin position="204"/>
        <end position="317"/>
    </location>
</feature>
<protein>
    <recommendedName>
        <fullName evidence="7">Nodulin-like domain-containing protein</fullName>
    </recommendedName>
</protein>
<dbReference type="EMBL" id="JAPWTJ010000392">
    <property type="protein sequence ID" value="KAJ8978905.1"/>
    <property type="molecule type" value="Genomic_DNA"/>
</dbReference>
<evidence type="ECO:0000256" key="6">
    <source>
        <dbReference type="SAM" id="Phobius"/>
    </source>
</evidence>
<evidence type="ECO:0000313" key="8">
    <source>
        <dbReference type="EMBL" id="KAJ8978905.1"/>
    </source>
</evidence>
<evidence type="ECO:0000256" key="5">
    <source>
        <dbReference type="ARBA" id="ARBA00023136"/>
    </source>
</evidence>
<dbReference type="Pfam" id="PF06813">
    <property type="entry name" value="Nodulin-like"/>
    <property type="match status" value="1"/>
</dbReference>
<keyword evidence="5 6" id="KW-0472">Membrane</keyword>
<keyword evidence="3 6" id="KW-0812">Transmembrane</keyword>
<dbReference type="PANTHER" id="PTHR23506">
    <property type="entry name" value="GH10249P"/>
    <property type="match status" value="1"/>
</dbReference>
<keyword evidence="9" id="KW-1185">Reference proteome</keyword>
<comment type="caution">
    <text evidence="8">The sequence shown here is derived from an EMBL/GenBank/DDBJ whole genome shotgun (WGS) entry which is preliminary data.</text>
</comment>
<evidence type="ECO:0000256" key="1">
    <source>
        <dbReference type="ARBA" id="ARBA00004141"/>
    </source>
</evidence>
<dbReference type="Proteomes" id="UP001162164">
    <property type="component" value="Unassembled WGS sequence"/>
</dbReference>
<evidence type="ECO:0000256" key="3">
    <source>
        <dbReference type="ARBA" id="ARBA00022692"/>
    </source>
</evidence>
<dbReference type="SUPFAM" id="SSF103473">
    <property type="entry name" value="MFS general substrate transporter"/>
    <property type="match status" value="1"/>
</dbReference>
<feature type="transmembrane region" description="Helical" evidence="6">
    <location>
        <begin position="301"/>
        <end position="323"/>
    </location>
</feature>
<evidence type="ECO:0000313" key="9">
    <source>
        <dbReference type="Proteomes" id="UP001162164"/>
    </source>
</evidence>
<reference evidence="8" key="1">
    <citation type="journal article" date="2023" name="Insect Mol. Biol.">
        <title>Genome sequencing provides insights into the evolution of gene families encoding plant cell wall-degrading enzymes in longhorned beetles.</title>
        <authorList>
            <person name="Shin N.R."/>
            <person name="Okamura Y."/>
            <person name="Kirsch R."/>
            <person name="Pauchet Y."/>
        </authorList>
    </citation>
    <scope>NUCLEOTIDE SEQUENCE</scope>
    <source>
        <strain evidence="8">MMC_N1</strain>
    </source>
</reference>
<sequence>MGIYGWRALKLNSDLCNALFKLTLLLRIINNLEILRIEVNSLVEGVMEKRSLYLLSQMVYYRQRHLVHLLAKAHLHFHLIQKILDTKFVENTVEASLSTISLDSYNQTNSHLEPTKLYGTSPGAKNDSTFTGDGRFHEFLFNVYNGAIFPKRSCGKGLSDTISGFIFSFYALVRYTFPDFWKITVGVYKELHSSPHFALLFEVLRHLEQAPFSTASYVFVVNAFPNNIGSVIGILETFVGLGMSTGPALGGSYIRSRRVQSSIFVLGIAMIVIVPLNMWLLPVVEDCENMTNKSTSMMKLIKVPAVVVTRGLVVCYLVGYCGIGDFRNFSSLSPDANFPGAS</sequence>
<name>A0ABQ9JNT2_9CUCU</name>
<proteinExistence type="predicted"/>
<dbReference type="PANTHER" id="PTHR23506:SF28">
    <property type="entry name" value="MFS-TYPE TRANSPORTER SLC18B1-LIKE PROTEIN"/>
    <property type="match status" value="1"/>
</dbReference>
<evidence type="ECO:0000256" key="4">
    <source>
        <dbReference type="ARBA" id="ARBA00022989"/>
    </source>
</evidence>
<dbReference type="InterPro" id="IPR036259">
    <property type="entry name" value="MFS_trans_sf"/>
</dbReference>